<evidence type="ECO:0000256" key="3">
    <source>
        <dbReference type="ARBA" id="ARBA00004406"/>
    </source>
</evidence>
<evidence type="ECO:0000256" key="1">
    <source>
        <dbReference type="ARBA" id="ARBA00001971"/>
    </source>
</evidence>
<name>A0AAD9RX84_9HYME</name>
<keyword evidence="9 14" id="KW-0560">Oxidoreductase</keyword>
<feature type="transmembrane region" description="Helical" evidence="15">
    <location>
        <begin position="6"/>
        <end position="27"/>
    </location>
</feature>
<organism evidence="16 17">
    <name type="scientific">Odynerus spinipes</name>
    <dbReference type="NCBI Taxonomy" id="1348599"/>
    <lineage>
        <taxon>Eukaryota</taxon>
        <taxon>Metazoa</taxon>
        <taxon>Ecdysozoa</taxon>
        <taxon>Arthropoda</taxon>
        <taxon>Hexapoda</taxon>
        <taxon>Insecta</taxon>
        <taxon>Pterygota</taxon>
        <taxon>Neoptera</taxon>
        <taxon>Endopterygota</taxon>
        <taxon>Hymenoptera</taxon>
        <taxon>Apocrita</taxon>
        <taxon>Aculeata</taxon>
        <taxon>Vespoidea</taxon>
        <taxon>Vespidae</taxon>
        <taxon>Eumeninae</taxon>
        <taxon>Odynerus</taxon>
    </lineage>
</organism>
<evidence type="ECO:0008006" key="18">
    <source>
        <dbReference type="Google" id="ProtNLM"/>
    </source>
</evidence>
<evidence type="ECO:0000256" key="5">
    <source>
        <dbReference type="ARBA" id="ARBA00022617"/>
    </source>
</evidence>
<accession>A0AAD9RX84</accession>
<evidence type="ECO:0000313" key="16">
    <source>
        <dbReference type="EMBL" id="KAK2586911.1"/>
    </source>
</evidence>
<dbReference type="InterPro" id="IPR001128">
    <property type="entry name" value="Cyt_P450"/>
</dbReference>
<dbReference type="GO" id="GO:0020037">
    <property type="term" value="F:heme binding"/>
    <property type="evidence" value="ECO:0007669"/>
    <property type="project" value="InterPro"/>
</dbReference>
<dbReference type="GO" id="GO:0016705">
    <property type="term" value="F:oxidoreductase activity, acting on paired donors, with incorporation or reduction of molecular oxygen"/>
    <property type="evidence" value="ECO:0007669"/>
    <property type="project" value="InterPro"/>
</dbReference>
<evidence type="ECO:0000256" key="13">
    <source>
        <dbReference type="PIRSR" id="PIRSR602401-1"/>
    </source>
</evidence>
<protein>
    <recommendedName>
        <fullName evidence="18">Cytochrome P450</fullName>
    </recommendedName>
</protein>
<keyword evidence="12 15" id="KW-0472">Membrane</keyword>
<sequence length="506" mass="58580">MAIYGSSILAYGIYIILALAGAFYLWMKNRHSYWKKRGVPSLPSTHWLFGDFKDIIAMRKSASLVLGDFYQQTNKDNKFFGVYVFHKPFLFLKDPQIIKTMLIKDFDIFSNRYFSQKTSKDLATYNLFTVDNPDWKHLRVKMSPLFTIGKIKKLFHLMIETSETMKEYLEQRTKSNSVITVDVKDIFMKYSTDIISSLAFGVRTNSFGEPIPEFYIKSRMDFQPTFRTAMLLFAAFFFPRISEFFGNGLFRHAREYFGRLFWDSYEARKKSGTKRGDLIDYLLELENDAKNSEFKFEGDMLLGQSLIFFIAGRETSTTTMSYALYELAKQPELQDRTRKEIREILKSDGFTYEGVQKMKYLNQVISETLRLYPPAPIIDRVATQDYVIPGTDVVIEKGTPVYAVLTGIHLDPANFPDPLRFDPDRFSDERKHEIATCTYMPFGDGPRVCIGMRVGLLQTAVGIITILDNYEVLLNPTGSYEQERRNVFIVPGKNFVLNFKKTTADN</sequence>
<comment type="caution">
    <text evidence="16">The sequence shown here is derived from an EMBL/GenBank/DDBJ whole genome shotgun (WGS) entry which is preliminary data.</text>
</comment>
<keyword evidence="17" id="KW-1185">Reference proteome</keyword>
<evidence type="ECO:0000256" key="7">
    <source>
        <dbReference type="ARBA" id="ARBA00022824"/>
    </source>
</evidence>
<reference evidence="16" key="1">
    <citation type="submission" date="2021-08" db="EMBL/GenBank/DDBJ databases">
        <authorList>
            <person name="Misof B."/>
            <person name="Oliver O."/>
            <person name="Podsiadlowski L."/>
            <person name="Donath A."/>
            <person name="Peters R."/>
            <person name="Mayer C."/>
            <person name="Rust J."/>
            <person name="Gunkel S."/>
            <person name="Lesny P."/>
            <person name="Martin S."/>
            <person name="Oeyen J.P."/>
            <person name="Petersen M."/>
            <person name="Panagiotis P."/>
            <person name="Wilbrandt J."/>
            <person name="Tanja T."/>
        </authorList>
    </citation>
    <scope>NUCLEOTIDE SEQUENCE</scope>
    <source>
        <strain evidence="16">GBR_01_08_01A</strain>
        <tissue evidence="16">Thorax + abdomen</tissue>
    </source>
</reference>
<dbReference type="Proteomes" id="UP001258017">
    <property type="component" value="Unassembled WGS sequence"/>
</dbReference>
<evidence type="ECO:0000256" key="9">
    <source>
        <dbReference type="ARBA" id="ARBA00023002"/>
    </source>
</evidence>
<keyword evidence="6 13" id="KW-0479">Metal-binding</keyword>
<dbReference type="GO" id="GO:0005789">
    <property type="term" value="C:endoplasmic reticulum membrane"/>
    <property type="evidence" value="ECO:0007669"/>
    <property type="project" value="UniProtKB-SubCell"/>
</dbReference>
<evidence type="ECO:0000256" key="4">
    <source>
        <dbReference type="ARBA" id="ARBA00010617"/>
    </source>
</evidence>
<keyword evidence="15" id="KW-0812">Transmembrane</keyword>
<dbReference type="AlphaFoldDB" id="A0AAD9RX84"/>
<dbReference type="PRINTS" id="PR00385">
    <property type="entry name" value="P450"/>
</dbReference>
<evidence type="ECO:0000256" key="6">
    <source>
        <dbReference type="ARBA" id="ARBA00022723"/>
    </source>
</evidence>
<dbReference type="Pfam" id="PF00067">
    <property type="entry name" value="p450"/>
    <property type="match status" value="1"/>
</dbReference>
<dbReference type="PANTHER" id="PTHR24292:SF45">
    <property type="entry name" value="CYTOCHROME P450 6G1-RELATED"/>
    <property type="match status" value="1"/>
</dbReference>
<dbReference type="GO" id="GO:0005506">
    <property type="term" value="F:iron ion binding"/>
    <property type="evidence" value="ECO:0007669"/>
    <property type="project" value="InterPro"/>
</dbReference>
<proteinExistence type="inferred from homology"/>
<evidence type="ECO:0000313" key="17">
    <source>
        <dbReference type="Proteomes" id="UP001258017"/>
    </source>
</evidence>
<keyword evidence="15" id="KW-1133">Transmembrane helix</keyword>
<comment type="cofactor">
    <cofactor evidence="1 13">
        <name>heme</name>
        <dbReference type="ChEBI" id="CHEBI:30413"/>
    </cofactor>
</comment>
<dbReference type="InterPro" id="IPR036396">
    <property type="entry name" value="Cyt_P450_sf"/>
</dbReference>
<comment type="similarity">
    <text evidence="4 14">Belongs to the cytochrome P450 family.</text>
</comment>
<evidence type="ECO:0000256" key="14">
    <source>
        <dbReference type="RuleBase" id="RU000461"/>
    </source>
</evidence>
<evidence type="ECO:0000256" key="2">
    <source>
        <dbReference type="ARBA" id="ARBA00004174"/>
    </source>
</evidence>
<dbReference type="FunFam" id="1.10.630.10:FF:000042">
    <property type="entry name" value="Cytochrome P450"/>
    <property type="match status" value="1"/>
</dbReference>
<dbReference type="InterPro" id="IPR050476">
    <property type="entry name" value="Insect_CytP450_Detox"/>
</dbReference>
<evidence type="ECO:0000256" key="11">
    <source>
        <dbReference type="ARBA" id="ARBA00023033"/>
    </source>
</evidence>
<keyword evidence="8" id="KW-0492">Microsome</keyword>
<dbReference type="GO" id="GO:0004497">
    <property type="term" value="F:monooxygenase activity"/>
    <property type="evidence" value="ECO:0007669"/>
    <property type="project" value="UniProtKB-KW"/>
</dbReference>
<evidence type="ECO:0000256" key="15">
    <source>
        <dbReference type="SAM" id="Phobius"/>
    </source>
</evidence>
<evidence type="ECO:0000256" key="12">
    <source>
        <dbReference type="ARBA" id="ARBA00023136"/>
    </source>
</evidence>
<dbReference type="Gene3D" id="1.10.630.10">
    <property type="entry name" value="Cytochrome P450"/>
    <property type="match status" value="1"/>
</dbReference>
<reference evidence="16" key="2">
    <citation type="journal article" date="2023" name="Commun. Biol.">
        <title>Intrasexual cuticular hydrocarbon dimorphism in a wasp sheds light on hydrocarbon biosynthesis genes in Hymenoptera.</title>
        <authorList>
            <person name="Moris V.C."/>
            <person name="Podsiadlowski L."/>
            <person name="Martin S."/>
            <person name="Oeyen J.P."/>
            <person name="Donath A."/>
            <person name="Petersen M."/>
            <person name="Wilbrandt J."/>
            <person name="Misof B."/>
            <person name="Liedtke D."/>
            <person name="Thamm M."/>
            <person name="Scheiner R."/>
            <person name="Schmitt T."/>
            <person name="Niehuis O."/>
        </authorList>
    </citation>
    <scope>NUCLEOTIDE SEQUENCE</scope>
    <source>
        <strain evidence="16">GBR_01_08_01A</strain>
    </source>
</reference>
<dbReference type="PRINTS" id="PR00463">
    <property type="entry name" value="EP450I"/>
</dbReference>
<keyword evidence="5 13" id="KW-0349">Heme</keyword>
<dbReference type="PANTHER" id="PTHR24292">
    <property type="entry name" value="CYTOCHROME P450"/>
    <property type="match status" value="1"/>
</dbReference>
<comment type="subcellular location">
    <subcellularLocation>
        <location evidence="3">Endoplasmic reticulum membrane</location>
        <topology evidence="3">Peripheral membrane protein</topology>
    </subcellularLocation>
    <subcellularLocation>
        <location evidence="2">Microsome membrane</location>
        <topology evidence="2">Peripheral membrane protein</topology>
    </subcellularLocation>
</comment>
<dbReference type="InterPro" id="IPR002401">
    <property type="entry name" value="Cyt_P450_E_grp-I"/>
</dbReference>
<dbReference type="PROSITE" id="PS00086">
    <property type="entry name" value="CYTOCHROME_P450"/>
    <property type="match status" value="1"/>
</dbReference>
<keyword evidence="11 14" id="KW-0503">Monooxygenase</keyword>
<dbReference type="InterPro" id="IPR017972">
    <property type="entry name" value="Cyt_P450_CS"/>
</dbReference>
<gene>
    <name evidence="16" type="ORF">KPH14_009844</name>
</gene>
<keyword evidence="10 13" id="KW-0408">Iron</keyword>
<evidence type="ECO:0000256" key="8">
    <source>
        <dbReference type="ARBA" id="ARBA00022848"/>
    </source>
</evidence>
<dbReference type="CDD" id="cd11056">
    <property type="entry name" value="CYP6-like"/>
    <property type="match status" value="1"/>
</dbReference>
<keyword evidence="7" id="KW-0256">Endoplasmic reticulum</keyword>
<dbReference type="EMBL" id="JAIFRP010000010">
    <property type="protein sequence ID" value="KAK2586911.1"/>
    <property type="molecule type" value="Genomic_DNA"/>
</dbReference>
<feature type="binding site" description="axial binding residue" evidence="13">
    <location>
        <position position="449"/>
    </location>
    <ligand>
        <name>heme</name>
        <dbReference type="ChEBI" id="CHEBI:30413"/>
    </ligand>
    <ligandPart>
        <name>Fe</name>
        <dbReference type="ChEBI" id="CHEBI:18248"/>
    </ligandPart>
</feature>
<evidence type="ECO:0000256" key="10">
    <source>
        <dbReference type="ARBA" id="ARBA00023004"/>
    </source>
</evidence>
<dbReference type="SUPFAM" id="SSF48264">
    <property type="entry name" value="Cytochrome P450"/>
    <property type="match status" value="1"/>
</dbReference>